<dbReference type="InterPro" id="IPR013783">
    <property type="entry name" value="Ig-like_fold"/>
</dbReference>
<dbReference type="Gene3D" id="2.60.120.200">
    <property type="match status" value="1"/>
</dbReference>
<comment type="similarity">
    <text evidence="1">Belongs to the glycosyl hydrolase 16 family.</text>
</comment>
<dbReference type="EMBL" id="JELY01001597">
    <property type="protein sequence ID" value="KYF55216.1"/>
    <property type="molecule type" value="Genomic_DNA"/>
</dbReference>
<dbReference type="CDD" id="cd00413">
    <property type="entry name" value="Glyco_hydrolase_16"/>
    <property type="match status" value="1"/>
</dbReference>
<feature type="domain" description="CBM3" evidence="5">
    <location>
        <begin position="62"/>
        <end position="220"/>
    </location>
</feature>
<dbReference type="SMART" id="SM01067">
    <property type="entry name" value="CBM_3"/>
    <property type="match status" value="1"/>
</dbReference>
<feature type="domain" description="GH16" evidence="6">
    <location>
        <begin position="304"/>
        <end position="554"/>
    </location>
</feature>
<dbReference type="SUPFAM" id="SSF49384">
    <property type="entry name" value="Carbohydrate-binding domain"/>
    <property type="match status" value="1"/>
</dbReference>
<feature type="region of interest" description="Disordered" evidence="2">
    <location>
        <begin position="203"/>
        <end position="223"/>
    </location>
</feature>
<dbReference type="InterPro" id="IPR001956">
    <property type="entry name" value="CBM3"/>
</dbReference>
<evidence type="ECO:0000313" key="7">
    <source>
        <dbReference type="EMBL" id="KYF55216.1"/>
    </source>
</evidence>
<dbReference type="Pfam" id="PF00942">
    <property type="entry name" value="CBM_3"/>
    <property type="match status" value="1"/>
</dbReference>
<dbReference type="CDD" id="cd00063">
    <property type="entry name" value="FN3"/>
    <property type="match status" value="1"/>
</dbReference>
<dbReference type="GO" id="GO:0005975">
    <property type="term" value="P:carbohydrate metabolic process"/>
    <property type="evidence" value="ECO:0007669"/>
    <property type="project" value="InterPro"/>
</dbReference>
<protein>
    <recommendedName>
        <fullName evidence="9">Hydrolase</fullName>
    </recommendedName>
</protein>
<feature type="transmembrane region" description="Helical" evidence="3">
    <location>
        <begin position="31"/>
        <end position="52"/>
    </location>
</feature>
<dbReference type="Proteomes" id="UP000075420">
    <property type="component" value="Unassembled WGS sequence"/>
</dbReference>
<evidence type="ECO:0000256" key="1">
    <source>
        <dbReference type="ARBA" id="ARBA00006865"/>
    </source>
</evidence>
<dbReference type="SMART" id="SM00060">
    <property type="entry name" value="FN3"/>
    <property type="match status" value="1"/>
</dbReference>
<keyword evidence="3" id="KW-0472">Membrane</keyword>
<keyword evidence="3" id="KW-0812">Transmembrane</keyword>
<dbReference type="Gene3D" id="2.60.40.710">
    <property type="entry name" value="Endoglucanase-like"/>
    <property type="match status" value="1"/>
</dbReference>
<accession>A0A150PHV5</accession>
<evidence type="ECO:0000259" key="4">
    <source>
        <dbReference type="PROSITE" id="PS50853"/>
    </source>
</evidence>
<gene>
    <name evidence="7" type="ORF">BE08_05695</name>
</gene>
<dbReference type="GO" id="GO:0030248">
    <property type="term" value="F:cellulose binding"/>
    <property type="evidence" value="ECO:0007669"/>
    <property type="project" value="InterPro"/>
</dbReference>
<evidence type="ECO:0000259" key="5">
    <source>
        <dbReference type="PROSITE" id="PS51172"/>
    </source>
</evidence>
<evidence type="ECO:0000313" key="8">
    <source>
        <dbReference type="Proteomes" id="UP000075420"/>
    </source>
</evidence>
<dbReference type="InterPro" id="IPR003961">
    <property type="entry name" value="FN3_dom"/>
</dbReference>
<sequence length="580" mass="62023">MEPRSISPRVDQHQGRSSARRRAAPRGRAVALWRAGCGCFAWLSLAFVLSMACHPRESFAGTGDFTVLYANYNAAAPNDVIIEAGIRIRNNTGASVPLSSIAVRYWFTKNGATSVTPACWWWNPSCNNIVLTTGTVAAPGADQYVEIGFTSAAGSLAPGAMTEAIDLGIQLGVDVDEADDYSYRNQSSFSEWSRITVHDARSAPLSGVRGGTPPSGSLARPPAPTSLVATAASPSAISLRWSASAGATSYSVYRSTTPGFTPGAGNRIASAETSTSYSSTGLLASTTYYYKVTASNAAGESAASGQASATTPAGGAAAAELFDDFSYTGTDDSSFLAWWSLRSWAGGPGVDGARWLPSNVSLVTDPLDSSNKLMRLKGTTSGDPAGSSHAEVMSTSSKFRLGTYAARMKFYDMPLSGARLFADKPIETFFTITDYRDNDPDYSEQDFEYMPNGGWGQGDRSTMWLTSWETTTDNTSTLVSGSHDGWHTLVLQITGTTISYYIDGELKATHAARFVPEEGQYLSFQVWFDELDASESSSRTYYEDADWVYFAEDAILTPAEVDSKISALRASSVARKDTVP</sequence>
<keyword evidence="3" id="KW-1133">Transmembrane helix</keyword>
<dbReference type="InterPro" id="IPR013320">
    <property type="entry name" value="ConA-like_dom_sf"/>
</dbReference>
<dbReference type="AlphaFoldDB" id="A0A150PHV5"/>
<evidence type="ECO:0000259" key="6">
    <source>
        <dbReference type="PROSITE" id="PS51762"/>
    </source>
</evidence>
<evidence type="ECO:0008006" key="9">
    <source>
        <dbReference type="Google" id="ProtNLM"/>
    </source>
</evidence>
<dbReference type="Pfam" id="PF00041">
    <property type="entry name" value="fn3"/>
    <property type="match status" value="1"/>
</dbReference>
<evidence type="ECO:0000256" key="2">
    <source>
        <dbReference type="SAM" id="MobiDB-lite"/>
    </source>
</evidence>
<dbReference type="PROSITE" id="PS50853">
    <property type="entry name" value="FN3"/>
    <property type="match status" value="1"/>
</dbReference>
<evidence type="ECO:0000256" key="3">
    <source>
        <dbReference type="SAM" id="Phobius"/>
    </source>
</evidence>
<dbReference type="InterPro" id="IPR008965">
    <property type="entry name" value="CBM2/CBM3_carb-bd_dom_sf"/>
</dbReference>
<dbReference type="InterPro" id="IPR036966">
    <property type="entry name" value="CBM3_sf"/>
</dbReference>
<dbReference type="GO" id="GO:0004553">
    <property type="term" value="F:hydrolase activity, hydrolyzing O-glycosyl compounds"/>
    <property type="evidence" value="ECO:0007669"/>
    <property type="project" value="InterPro"/>
</dbReference>
<dbReference type="Gene3D" id="2.60.40.10">
    <property type="entry name" value="Immunoglobulins"/>
    <property type="match status" value="1"/>
</dbReference>
<dbReference type="SUPFAM" id="SSF49265">
    <property type="entry name" value="Fibronectin type III"/>
    <property type="match status" value="1"/>
</dbReference>
<name>A0A150PHV5_SORCE</name>
<reference evidence="7 8" key="1">
    <citation type="submission" date="2014-02" db="EMBL/GenBank/DDBJ databases">
        <title>The small core and large imbalanced accessory genome model reveals a collaborative survival strategy of Sorangium cellulosum strains in nature.</title>
        <authorList>
            <person name="Han K."/>
            <person name="Peng R."/>
            <person name="Blom J."/>
            <person name="Li Y.-Z."/>
        </authorList>
    </citation>
    <scope>NUCLEOTIDE SEQUENCE [LARGE SCALE GENOMIC DNA]</scope>
    <source>
        <strain evidence="7 8">So0157-25</strain>
    </source>
</reference>
<feature type="domain" description="Fibronectin type-III" evidence="4">
    <location>
        <begin position="223"/>
        <end position="314"/>
    </location>
</feature>
<feature type="region of interest" description="Disordered" evidence="2">
    <location>
        <begin position="1"/>
        <end position="22"/>
    </location>
</feature>
<organism evidence="7 8">
    <name type="scientific">Sorangium cellulosum</name>
    <name type="common">Polyangium cellulosum</name>
    <dbReference type="NCBI Taxonomy" id="56"/>
    <lineage>
        <taxon>Bacteria</taxon>
        <taxon>Pseudomonadati</taxon>
        <taxon>Myxococcota</taxon>
        <taxon>Polyangia</taxon>
        <taxon>Polyangiales</taxon>
        <taxon>Polyangiaceae</taxon>
        <taxon>Sorangium</taxon>
    </lineage>
</organism>
<dbReference type="PROSITE" id="PS51762">
    <property type="entry name" value="GH16_2"/>
    <property type="match status" value="1"/>
</dbReference>
<dbReference type="PROSITE" id="PS51172">
    <property type="entry name" value="CBM3"/>
    <property type="match status" value="1"/>
</dbReference>
<comment type="caution">
    <text evidence="7">The sequence shown here is derived from an EMBL/GenBank/DDBJ whole genome shotgun (WGS) entry which is preliminary data.</text>
</comment>
<proteinExistence type="inferred from homology"/>
<dbReference type="InterPro" id="IPR000757">
    <property type="entry name" value="Beta-glucanase-like"/>
</dbReference>
<dbReference type="SUPFAM" id="SSF49899">
    <property type="entry name" value="Concanavalin A-like lectins/glucanases"/>
    <property type="match status" value="1"/>
</dbReference>
<dbReference type="InterPro" id="IPR036116">
    <property type="entry name" value="FN3_sf"/>
</dbReference>